<feature type="repeat" description="Solcar" evidence="13">
    <location>
        <begin position="519"/>
        <end position="602"/>
    </location>
</feature>
<feature type="domain" description="EF-hand" evidence="16">
    <location>
        <begin position="397"/>
        <end position="417"/>
    </location>
</feature>
<sequence length="700" mass="78962">MMPFGAGESDERKEADDEENIFPFLSARSQYDTRAMVSALTQVIGNQSSTHDSNQYHPVEYNQQDPIQHVPPTQDQGNLRKRHYRGVRQRPWGKWAAEIRDPQKAARVWLGTFETAEAAALAYDEAALKFKGSKAKLNFPERAQLASTTSTITGLPNYHSSNNQMYYSNPQTNPQTVPYYNQYYYNQYLQQGGNSNDALSYSLAGGETGGSMYNHQSISNTTSSSSGGSSRQQQEQDYARFWHFGDSSPSSVIRDFERLVEKIICSLSVFYFRYACVLFLIILFISSLKNFLGPYERADEREMRIRSLFDFFDNSTLGFLDYAQIEKGLASLQIPPEYKYARDLFRVCDANRDGRVDYHEFRRYIDAKELELYRIFQAIDVAHHGCIFPEELWEALDNNGTITFEEWRDFLLLYPHEATIENIYHHWERVCLIDIGEVAVIPDGISQHVKRSRLLLAGGLAGAVSRTATAPLDRLKVVLQVQRGHAGVLSTVRKIWREDKLTGFFRGNGLNVMKGGGDIGTSGRLLAGGMAGAVAQTAIYLMDLVKTRLQTCGKAPELWKLTKDIWVREGPRAFYKGLFPSLLGIVPYAGIDLAAYETLKDLSRTYILHDTEPGPLIQLSCGMTSGALGASCVYPLQVVRTRMQADSSETTMKQEFMNTMRGEGVRGFYRGLLPNLLKVVPAASITYIVYEAMKKNMALD</sequence>
<dbReference type="PROSITE" id="PS00018">
    <property type="entry name" value="EF_HAND_1"/>
    <property type="match status" value="1"/>
</dbReference>
<accession>A0ABQ8BSK9</accession>
<dbReference type="Gene3D" id="3.30.730.10">
    <property type="entry name" value="AP2/ERF domain"/>
    <property type="match status" value="1"/>
</dbReference>
<evidence type="ECO:0000256" key="2">
    <source>
        <dbReference type="ARBA" id="ARBA00004448"/>
    </source>
</evidence>
<dbReference type="InterPro" id="IPR018247">
    <property type="entry name" value="EF_Hand_1_Ca_BS"/>
</dbReference>
<organism evidence="18 19">
    <name type="scientific">Brassica napus</name>
    <name type="common">Rape</name>
    <dbReference type="NCBI Taxonomy" id="3708"/>
    <lineage>
        <taxon>Eukaryota</taxon>
        <taxon>Viridiplantae</taxon>
        <taxon>Streptophyta</taxon>
        <taxon>Embryophyta</taxon>
        <taxon>Tracheophyta</taxon>
        <taxon>Spermatophyta</taxon>
        <taxon>Magnoliopsida</taxon>
        <taxon>eudicotyledons</taxon>
        <taxon>Gunneridae</taxon>
        <taxon>Pentapetalae</taxon>
        <taxon>rosids</taxon>
        <taxon>malvids</taxon>
        <taxon>Brassicales</taxon>
        <taxon>Brassicaceae</taxon>
        <taxon>Brassiceae</taxon>
        <taxon>Brassica</taxon>
    </lineage>
</organism>
<evidence type="ECO:0000256" key="5">
    <source>
        <dbReference type="ARBA" id="ARBA00022737"/>
    </source>
</evidence>
<evidence type="ECO:0000256" key="15">
    <source>
        <dbReference type="SAM" id="Phobius"/>
    </source>
</evidence>
<evidence type="ECO:0000256" key="6">
    <source>
        <dbReference type="ARBA" id="ARBA00022837"/>
    </source>
</evidence>
<dbReference type="InterPro" id="IPR002067">
    <property type="entry name" value="MCP"/>
</dbReference>
<dbReference type="PANTHER" id="PTHR24089">
    <property type="entry name" value="SOLUTE CARRIER FAMILY 25"/>
    <property type="match status" value="1"/>
</dbReference>
<dbReference type="PRINTS" id="PR00926">
    <property type="entry name" value="MITOCARRIER"/>
</dbReference>
<evidence type="ECO:0000313" key="19">
    <source>
        <dbReference type="Proteomes" id="UP000824890"/>
    </source>
</evidence>
<keyword evidence="8" id="KW-0805">Transcription regulation</keyword>
<dbReference type="SUPFAM" id="SSF47473">
    <property type="entry name" value="EF-hand"/>
    <property type="match status" value="1"/>
</dbReference>
<evidence type="ECO:0000259" key="17">
    <source>
        <dbReference type="PROSITE" id="PS51032"/>
    </source>
</evidence>
<dbReference type="Pfam" id="PF00847">
    <property type="entry name" value="AP2"/>
    <property type="match status" value="1"/>
</dbReference>
<dbReference type="InterPro" id="IPR011992">
    <property type="entry name" value="EF-hand-dom_pair"/>
</dbReference>
<comment type="subcellular location">
    <subcellularLocation>
        <location evidence="2">Mitochondrion inner membrane</location>
        <topology evidence="2">Multi-pass membrane protein</topology>
    </subcellularLocation>
    <subcellularLocation>
        <location evidence="1">Nucleus</location>
    </subcellularLocation>
</comment>
<dbReference type="PRINTS" id="PR00367">
    <property type="entry name" value="ETHRSPELEMNT"/>
</dbReference>
<dbReference type="PROSITE" id="PS50222">
    <property type="entry name" value="EF_HAND_2"/>
    <property type="match status" value="2"/>
</dbReference>
<evidence type="ECO:0000256" key="3">
    <source>
        <dbReference type="ARBA" id="ARBA00022448"/>
    </source>
</evidence>
<dbReference type="SUPFAM" id="SSF54171">
    <property type="entry name" value="DNA-binding domain"/>
    <property type="match status" value="1"/>
</dbReference>
<evidence type="ECO:0000256" key="12">
    <source>
        <dbReference type="ARBA" id="ARBA00023242"/>
    </source>
</evidence>
<dbReference type="SUPFAM" id="SSF103506">
    <property type="entry name" value="Mitochondrial carrier"/>
    <property type="match status" value="1"/>
</dbReference>
<dbReference type="InterPro" id="IPR023395">
    <property type="entry name" value="MCP_dom_sf"/>
</dbReference>
<feature type="transmembrane region" description="Helical" evidence="15">
    <location>
        <begin position="271"/>
        <end position="292"/>
    </location>
</feature>
<dbReference type="InterPro" id="IPR036955">
    <property type="entry name" value="AP2/ERF_dom_sf"/>
</dbReference>
<dbReference type="PROSITE" id="PS51032">
    <property type="entry name" value="AP2_ERF"/>
    <property type="match status" value="1"/>
</dbReference>
<evidence type="ECO:0000256" key="14">
    <source>
        <dbReference type="SAM" id="MobiDB-lite"/>
    </source>
</evidence>
<keyword evidence="4 13" id="KW-0812">Transmembrane</keyword>
<dbReference type="Gene3D" id="1.50.40.10">
    <property type="entry name" value="Mitochondrial carrier domain"/>
    <property type="match status" value="1"/>
</dbReference>
<dbReference type="SMART" id="SM00380">
    <property type="entry name" value="AP2"/>
    <property type="match status" value="1"/>
</dbReference>
<keyword evidence="6" id="KW-0106">Calcium</keyword>
<keyword evidence="12" id="KW-0539">Nucleus</keyword>
<reference evidence="18 19" key="1">
    <citation type="submission" date="2021-05" db="EMBL/GenBank/DDBJ databases">
        <title>Genome Assembly of Synthetic Allotetraploid Brassica napus Reveals Homoeologous Exchanges between Subgenomes.</title>
        <authorList>
            <person name="Davis J.T."/>
        </authorList>
    </citation>
    <scope>NUCLEOTIDE SEQUENCE [LARGE SCALE GENOMIC DNA]</scope>
    <source>
        <strain evidence="19">cv. Da-Ae</strain>
        <tissue evidence="18">Seedling</tissue>
    </source>
</reference>
<evidence type="ECO:0000256" key="8">
    <source>
        <dbReference type="ARBA" id="ARBA00023015"/>
    </source>
</evidence>
<dbReference type="InterPro" id="IPR002048">
    <property type="entry name" value="EF_hand_dom"/>
</dbReference>
<dbReference type="Proteomes" id="UP000824890">
    <property type="component" value="Unassembled WGS sequence"/>
</dbReference>
<evidence type="ECO:0000256" key="4">
    <source>
        <dbReference type="ARBA" id="ARBA00022692"/>
    </source>
</evidence>
<keyword evidence="9" id="KW-0238">DNA-binding</keyword>
<comment type="caution">
    <text evidence="18">The sequence shown here is derived from an EMBL/GenBank/DDBJ whole genome shotgun (WGS) entry which is preliminary data.</text>
</comment>
<evidence type="ECO:0000259" key="16">
    <source>
        <dbReference type="PROSITE" id="PS50222"/>
    </source>
</evidence>
<feature type="domain" description="EF-hand" evidence="16">
    <location>
        <begin position="336"/>
        <end position="371"/>
    </location>
</feature>
<proteinExistence type="predicted"/>
<dbReference type="Gene3D" id="1.10.238.10">
    <property type="entry name" value="EF-hand"/>
    <property type="match status" value="2"/>
</dbReference>
<dbReference type="CDD" id="cd00018">
    <property type="entry name" value="AP2"/>
    <property type="match status" value="1"/>
</dbReference>
<evidence type="ECO:0000256" key="13">
    <source>
        <dbReference type="PROSITE-ProRule" id="PRU00282"/>
    </source>
</evidence>
<keyword evidence="11" id="KW-0804">Transcription</keyword>
<evidence type="ECO:0000256" key="1">
    <source>
        <dbReference type="ARBA" id="ARBA00004123"/>
    </source>
</evidence>
<keyword evidence="7 15" id="KW-1133">Transmembrane helix</keyword>
<dbReference type="PROSITE" id="PS50920">
    <property type="entry name" value="SOLCAR"/>
    <property type="match status" value="2"/>
</dbReference>
<dbReference type="SMART" id="SM00054">
    <property type="entry name" value="EFh"/>
    <property type="match status" value="3"/>
</dbReference>
<feature type="repeat" description="Solcar" evidence="13">
    <location>
        <begin position="613"/>
        <end position="696"/>
    </location>
</feature>
<evidence type="ECO:0000256" key="9">
    <source>
        <dbReference type="ARBA" id="ARBA00023125"/>
    </source>
</evidence>
<feature type="domain" description="AP2/ERF" evidence="17">
    <location>
        <begin position="83"/>
        <end position="140"/>
    </location>
</feature>
<dbReference type="InterPro" id="IPR016177">
    <property type="entry name" value="DNA-bd_dom_sf"/>
</dbReference>
<evidence type="ECO:0000256" key="7">
    <source>
        <dbReference type="ARBA" id="ARBA00022989"/>
    </source>
</evidence>
<dbReference type="InterPro" id="IPR001471">
    <property type="entry name" value="AP2/ERF_dom"/>
</dbReference>
<dbReference type="Pfam" id="PF13499">
    <property type="entry name" value="EF-hand_7"/>
    <property type="match status" value="1"/>
</dbReference>
<gene>
    <name evidence="18" type="ORF">HID58_039580</name>
</gene>
<feature type="compositionally biased region" description="Polar residues" evidence="14">
    <location>
        <begin position="48"/>
        <end position="77"/>
    </location>
</feature>
<dbReference type="InterPro" id="IPR018108">
    <property type="entry name" value="MCP_transmembrane"/>
</dbReference>
<feature type="region of interest" description="Disordered" evidence="14">
    <location>
        <begin position="48"/>
        <end position="80"/>
    </location>
</feature>
<keyword evidence="3" id="KW-0813">Transport</keyword>
<name>A0ABQ8BSK9_BRANA</name>
<keyword evidence="19" id="KW-1185">Reference proteome</keyword>
<dbReference type="Pfam" id="PF00153">
    <property type="entry name" value="Mito_carr"/>
    <property type="match status" value="3"/>
</dbReference>
<evidence type="ECO:0000256" key="10">
    <source>
        <dbReference type="ARBA" id="ARBA00023136"/>
    </source>
</evidence>
<keyword evidence="5" id="KW-0677">Repeat</keyword>
<keyword evidence="10 13" id="KW-0472">Membrane</keyword>
<protein>
    <submittedName>
        <fullName evidence="18">Uncharacterized protein</fullName>
    </submittedName>
</protein>
<evidence type="ECO:0000313" key="18">
    <source>
        <dbReference type="EMBL" id="KAH0907753.1"/>
    </source>
</evidence>
<dbReference type="EMBL" id="JAGKQM010000010">
    <property type="protein sequence ID" value="KAH0907753.1"/>
    <property type="molecule type" value="Genomic_DNA"/>
</dbReference>
<evidence type="ECO:0000256" key="11">
    <source>
        <dbReference type="ARBA" id="ARBA00023163"/>
    </source>
</evidence>